<evidence type="ECO:0000313" key="3">
    <source>
        <dbReference type="EMBL" id="CAL1286378.1"/>
    </source>
</evidence>
<dbReference type="AlphaFoldDB" id="A0AAV2AQQ3"/>
<keyword evidence="4" id="KW-1185">Reference proteome</keyword>
<evidence type="ECO:0000259" key="2">
    <source>
        <dbReference type="Pfam" id="PF14949"/>
    </source>
</evidence>
<dbReference type="InterPro" id="IPR029264">
    <property type="entry name" value="ARF7EP_C"/>
</dbReference>
<feature type="domain" description="ARF7 effector protein C-terminal" evidence="2">
    <location>
        <begin position="24"/>
        <end position="109"/>
    </location>
</feature>
<dbReference type="Proteomes" id="UP001497382">
    <property type="component" value="Unassembled WGS sequence"/>
</dbReference>
<organism evidence="3 4">
    <name type="scientific">Larinioides sclopetarius</name>
    <dbReference type="NCBI Taxonomy" id="280406"/>
    <lineage>
        <taxon>Eukaryota</taxon>
        <taxon>Metazoa</taxon>
        <taxon>Ecdysozoa</taxon>
        <taxon>Arthropoda</taxon>
        <taxon>Chelicerata</taxon>
        <taxon>Arachnida</taxon>
        <taxon>Araneae</taxon>
        <taxon>Araneomorphae</taxon>
        <taxon>Entelegynae</taxon>
        <taxon>Araneoidea</taxon>
        <taxon>Araneidae</taxon>
        <taxon>Larinioides</taxon>
    </lineage>
</organism>
<gene>
    <name evidence="3" type="ORF">LARSCL_LOCUS14215</name>
</gene>
<evidence type="ECO:0000313" key="4">
    <source>
        <dbReference type="Proteomes" id="UP001497382"/>
    </source>
</evidence>
<name>A0AAV2AQQ3_9ARAC</name>
<comment type="caution">
    <text evidence="3">The sequence shown here is derived from an EMBL/GenBank/DDBJ whole genome shotgun (WGS) entry which is preliminary data.</text>
</comment>
<feature type="non-terminal residue" evidence="3">
    <location>
        <position position="1"/>
    </location>
</feature>
<accession>A0AAV2AQQ3</accession>
<protein>
    <recommendedName>
        <fullName evidence="2">ARF7 effector protein C-terminal domain-containing protein</fullName>
    </recommendedName>
</protein>
<feature type="region of interest" description="Disordered" evidence="1">
    <location>
        <begin position="20"/>
        <end position="59"/>
    </location>
</feature>
<sequence>IFVSLPCRFCHSIQLLNLGNKQRRSSRNEERSQDSIDSNDQDGKKTKKIDRRGAKYDSQGIHRETQKDLCDCLIDDCPGCFMPCPKCSSNKCGHECRRNRRWVYEMVEIEDKNSEFKIATGK</sequence>
<proteinExistence type="predicted"/>
<dbReference type="EMBL" id="CAXIEN010000202">
    <property type="protein sequence ID" value="CAL1286378.1"/>
    <property type="molecule type" value="Genomic_DNA"/>
</dbReference>
<reference evidence="3 4" key="1">
    <citation type="submission" date="2024-04" db="EMBL/GenBank/DDBJ databases">
        <authorList>
            <person name="Rising A."/>
            <person name="Reimegard J."/>
            <person name="Sonavane S."/>
            <person name="Akerstrom W."/>
            <person name="Nylinder S."/>
            <person name="Hedman E."/>
            <person name="Kallberg Y."/>
        </authorList>
    </citation>
    <scope>NUCLEOTIDE SEQUENCE [LARGE SCALE GENOMIC DNA]</scope>
</reference>
<dbReference type="PANTHER" id="PTHR46536">
    <property type="entry name" value="ARL14 EFFECTOR PROTEIN"/>
    <property type="match status" value="1"/>
</dbReference>
<dbReference type="Pfam" id="PF14949">
    <property type="entry name" value="ARF7EP_C"/>
    <property type="match status" value="1"/>
</dbReference>
<evidence type="ECO:0000256" key="1">
    <source>
        <dbReference type="SAM" id="MobiDB-lite"/>
    </source>
</evidence>
<dbReference type="PANTHER" id="PTHR46536:SF3">
    <property type="entry name" value="ARF7 EFFECTOR PROTEIN C-TERMINAL DOMAIN-CONTAINING PROTEIN"/>
    <property type="match status" value="1"/>
</dbReference>